<evidence type="ECO:0000313" key="2">
    <source>
        <dbReference type="Proteomes" id="UP001473302"/>
    </source>
</evidence>
<dbReference type="Proteomes" id="UP001473302">
    <property type="component" value="Unassembled WGS sequence"/>
</dbReference>
<comment type="caution">
    <text evidence="1">The sequence shown here is derived from an EMBL/GenBank/DDBJ whole genome shotgun (WGS) entry which is preliminary data.</text>
</comment>
<proteinExistence type="predicted"/>
<keyword evidence="2" id="KW-1185">Reference proteome</keyword>
<evidence type="ECO:0000313" key="1">
    <source>
        <dbReference type="EMBL" id="GAA5808560.1"/>
    </source>
</evidence>
<name>A0ABP9YNW7_9FUNG</name>
<sequence>MVIGIEFLILKTRKPFISQPVDVYDLHRHTHFVAFHIRDNKIDCSIASTSTRQDIAIVVNHGIRLHWPVRRNVKLVKGTDALHYVFVVPSEWEEEIREVLIRPIFVRANLILKDDHKDRLLFCTDVESIYYYIARNQYIGDTKLSRSTIISVIEVVEESKVSIKLHSILTENPLFDFSNSLLFPKLVGSNLSSLTANNVKNGIREFIKIKFSFNAQEETIQNIMEEINPGYPRKIRDEDRLSNLYKPFITGESISKLDKKHEALIKSIRPIDICAEISKHLPNNLKLLLSNGLVKGYSLLRLTYACRHLNVDGGLIDWSECMLVYNLISFGSNYIIPKRWWNTYFNYSDVLEGAARYLFDVLRNSDVYSNPRILSTEPSATSSSVFLKSKPDAILNIDISLESTMLSYSILDENGLVKKVWNHGYFVPDTHLRSLGSFFTFSEETTLNIGRLPRFIMFVDEYFMNDPVLFNDEYDVLYKSMMTEIEDVLNVEGHDEDLLVSTQQQVYIRGFVLIYMIYINDIISRKLPTITASNSNIKIGFAITIDNMLLKRLFGTEDNLRDVIYASNLLQKDDSSKKLRIATHAEGLFPVIQRSFNLQFTIKSFFVVAQLYENHVQLTLNQVVTESGLENEYQEAIIIQEETIPIPNIYKSLCCNMWNNIIEDSSLIQLCDTHARYNDYELLDIFSLENRAEFTNNLKEHISKNILNKTLNEQTTDTATIHLSASCNCRVYLTQLFGKYRNMHYLFHLILFNYNPRFQYILMKLLKDETDHFLYEERIIIDHYTIPKLSNQPLQPVLQQEPFSYKAFEVGVLYHAYSENYGFGFKNMDDDTSYMFKNKISDSKITSIDKETVFPLFKKGNKINSTQIKRVFCLSSNTTLDYLKTQLFRLKKTDTLSFGKTVSAEDKLESISGLSCYGFSYGPDHYIPFIISIFYDGHSSSISLAVQNVGGDIGNTYRVVLAEPMTLTRLEESDRDE</sequence>
<accession>A0ABP9YNW7</accession>
<organism evidence="1 2">
    <name type="scientific">Mucor flavus</name>
    <dbReference type="NCBI Taxonomy" id="439312"/>
    <lineage>
        <taxon>Eukaryota</taxon>
        <taxon>Fungi</taxon>
        <taxon>Fungi incertae sedis</taxon>
        <taxon>Mucoromycota</taxon>
        <taxon>Mucoromycotina</taxon>
        <taxon>Mucoromycetes</taxon>
        <taxon>Mucorales</taxon>
        <taxon>Mucorineae</taxon>
        <taxon>Mucoraceae</taxon>
        <taxon>Mucor</taxon>
    </lineage>
</organism>
<reference evidence="1 2" key="1">
    <citation type="submission" date="2024-04" db="EMBL/GenBank/DDBJ databases">
        <title>genome sequences of Mucor flavus KT1a and Helicostylum pulchrum KT1b strains isolated from the surface of a dry-aged beef.</title>
        <authorList>
            <person name="Toyotome T."/>
            <person name="Hosono M."/>
            <person name="Torimaru M."/>
            <person name="Fukuda K."/>
            <person name="Mikami N."/>
        </authorList>
    </citation>
    <scope>NUCLEOTIDE SEQUENCE [LARGE SCALE GENOMIC DNA]</scope>
    <source>
        <strain evidence="1 2">KT1a</strain>
    </source>
</reference>
<protein>
    <submittedName>
        <fullName evidence="1">Uncharacterized protein</fullName>
    </submittedName>
</protein>
<gene>
    <name evidence="1" type="ORF">MFLAVUS_001951</name>
</gene>
<dbReference type="EMBL" id="BAABUK010000003">
    <property type="protein sequence ID" value="GAA5808560.1"/>
    <property type="molecule type" value="Genomic_DNA"/>
</dbReference>